<reference evidence="2" key="1">
    <citation type="journal article" date="2021" name="Nat. Commun.">
        <title>Genetic determinants of endophytism in the Arabidopsis root mycobiome.</title>
        <authorList>
            <person name="Mesny F."/>
            <person name="Miyauchi S."/>
            <person name="Thiergart T."/>
            <person name="Pickel B."/>
            <person name="Atanasova L."/>
            <person name="Karlsson M."/>
            <person name="Huettel B."/>
            <person name="Barry K.W."/>
            <person name="Haridas S."/>
            <person name="Chen C."/>
            <person name="Bauer D."/>
            <person name="Andreopoulos W."/>
            <person name="Pangilinan J."/>
            <person name="LaButti K."/>
            <person name="Riley R."/>
            <person name="Lipzen A."/>
            <person name="Clum A."/>
            <person name="Drula E."/>
            <person name="Henrissat B."/>
            <person name="Kohler A."/>
            <person name="Grigoriev I.V."/>
            <person name="Martin F.M."/>
            <person name="Hacquard S."/>
        </authorList>
    </citation>
    <scope>NUCLEOTIDE SEQUENCE</scope>
    <source>
        <strain evidence="2">MPI-SDFR-AT-0120</strain>
    </source>
</reference>
<feature type="domain" description="DUF7730" evidence="1">
    <location>
        <begin position="53"/>
        <end position="190"/>
    </location>
</feature>
<dbReference type="OrthoDB" id="5272396at2759"/>
<name>A0A8K0RMB5_9PLEO</name>
<accession>A0A8K0RMB5</accession>
<evidence type="ECO:0000313" key="2">
    <source>
        <dbReference type="EMBL" id="KAH7095793.1"/>
    </source>
</evidence>
<organism evidence="2 3">
    <name type="scientific">Paraphoma chrysanthemicola</name>
    <dbReference type="NCBI Taxonomy" id="798071"/>
    <lineage>
        <taxon>Eukaryota</taxon>
        <taxon>Fungi</taxon>
        <taxon>Dikarya</taxon>
        <taxon>Ascomycota</taxon>
        <taxon>Pezizomycotina</taxon>
        <taxon>Dothideomycetes</taxon>
        <taxon>Pleosporomycetidae</taxon>
        <taxon>Pleosporales</taxon>
        <taxon>Pleosporineae</taxon>
        <taxon>Phaeosphaeriaceae</taxon>
        <taxon>Paraphoma</taxon>
    </lineage>
</organism>
<proteinExistence type="predicted"/>
<dbReference type="InterPro" id="IPR038883">
    <property type="entry name" value="AN11006-like"/>
</dbReference>
<gene>
    <name evidence="2" type="ORF">FB567DRAFT_39948</name>
</gene>
<evidence type="ECO:0000313" key="3">
    <source>
        <dbReference type="Proteomes" id="UP000813461"/>
    </source>
</evidence>
<dbReference type="AlphaFoldDB" id="A0A8K0RMB5"/>
<sequence>MVCPTYLEVSDMTLSSIRKKKAVGATKNSSRKRKTSATSLGCTQTHVDTTSFPFLKLPGEVRNMIYSYLLVDYDHPLRFEARSRVQQGRCSVRRLYRARPGLPDRDDLPGQLKGSITKSLISYKSFDSFRKAQRQMTFGVRIFEACKQINQEAAPIFYGSNLFTFEAVPHLYTFLTHFQQRLPFIAKIGLATVSPHPDHYYGPKPFVHYTLASIFLPLSAAINLEALYLNVSILQNLSGCAPLAAQNLFWNASAWMYMLAVQKKNSLAVLDVLKLPPTRNMSSPKWAISKAGQDAFRTELAKKLTMV</sequence>
<dbReference type="Pfam" id="PF24864">
    <property type="entry name" value="DUF7730"/>
    <property type="match status" value="1"/>
</dbReference>
<dbReference type="InterPro" id="IPR056632">
    <property type="entry name" value="DUF7730"/>
</dbReference>
<keyword evidence="3" id="KW-1185">Reference proteome</keyword>
<dbReference type="PANTHER" id="PTHR42085:SF2">
    <property type="entry name" value="F-BOX DOMAIN-CONTAINING PROTEIN"/>
    <property type="match status" value="1"/>
</dbReference>
<dbReference type="PANTHER" id="PTHR42085">
    <property type="entry name" value="F-BOX DOMAIN-CONTAINING PROTEIN"/>
    <property type="match status" value="1"/>
</dbReference>
<evidence type="ECO:0000259" key="1">
    <source>
        <dbReference type="Pfam" id="PF24864"/>
    </source>
</evidence>
<dbReference type="Proteomes" id="UP000813461">
    <property type="component" value="Unassembled WGS sequence"/>
</dbReference>
<comment type="caution">
    <text evidence="2">The sequence shown here is derived from an EMBL/GenBank/DDBJ whole genome shotgun (WGS) entry which is preliminary data.</text>
</comment>
<protein>
    <recommendedName>
        <fullName evidence="1">DUF7730 domain-containing protein</fullName>
    </recommendedName>
</protein>
<dbReference type="EMBL" id="JAGMVJ010000001">
    <property type="protein sequence ID" value="KAH7095793.1"/>
    <property type="molecule type" value="Genomic_DNA"/>
</dbReference>